<feature type="compositionally biased region" description="Basic and acidic residues" evidence="1">
    <location>
        <begin position="430"/>
        <end position="441"/>
    </location>
</feature>
<evidence type="ECO:0008006" key="6">
    <source>
        <dbReference type="Google" id="ProtNLM"/>
    </source>
</evidence>
<dbReference type="GeneID" id="55970822"/>
<feature type="region of interest" description="Disordered" evidence="1">
    <location>
        <begin position="274"/>
        <end position="309"/>
    </location>
</feature>
<comment type="caution">
    <text evidence="4">The sequence shown here is derived from an EMBL/GenBank/DDBJ whole genome shotgun (WGS) entry which is preliminary data.</text>
</comment>
<organism evidence="4 5">
    <name type="scientific">Geosmithia morbida</name>
    <dbReference type="NCBI Taxonomy" id="1094350"/>
    <lineage>
        <taxon>Eukaryota</taxon>
        <taxon>Fungi</taxon>
        <taxon>Dikarya</taxon>
        <taxon>Ascomycota</taxon>
        <taxon>Pezizomycotina</taxon>
        <taxon>Sordariomycetes</taxon>
        <taxon>Hypocreomycetidae</taxon>
        <taxon>Hypocreales</taxon>
        <taxon>Bionectriaceae</taxon>
        <taxon>Geosmithia</taxon>
    </lineage>
</organism>
<gene>
    <name evidence="4" type="ORF">GMORB2_4594</name>
</gene>
<feature type="transmembrane region" description="Helical" evidence="2">
    <location>
        <begin position="237"/>
        <end position="260"/>
    </location>
</feature>
<dbReference type="EMBL" id="JAANYQ010000022">
    <property type="protein sequence ID" value="KAF4119685.1"/>
    <property type="molecule type" value="Genomic_DNA"/>
</dbReference>
<keyword evidence="2" id="KW-1133">Transmembrane helix</keyword>
<sequence length="480" mass="51233">MPSVRQIVAAAVAVIPHLAAGLQVAPGSPCSGFCIDSPSLDESDPDSSNTGSGDIVCTDEGYTSQENGRKFQRCLTCLQSSAHTADQESDQQWFFYNLRYAIDYCVMGYPNGTDTNGGGPCTTSESCGAFEEALEFGIEDPAYAQPYQFCGKSDGRLASAEYMDNCQACVGVDDSQSYLVNFLVAVRAGCEQKPANNMLVGLSDSVFATSTISIVQASSSINSSSSSSNQSSLSSPAIVGIVIGSLVVILFTSGCIFMQLRKRQNRRRIRLRLRRQQQHNPMSPMSFRCQTPSSAHHHDDDGGDDGEKGKRTAIVSSYVVSPAEALRSNPFSFRKLPGITTAALPTPPSPIRDVSTAASSPENHFVTPTTTTSTHSNAHLLSSTYRPYNPADFSPSIPGLAITTSHAETYHDTPTSTPSSQINASVWEQPDPHSSGDDRGANPRRNTSSAWGFARNKTSPSTATRNAVQLSFPPPPGSGK</sequence>
<feature type="compositionally biased region" description="Polar residues" evidence="1">
    <location>
        <begin position="409"/>
        <end position="426"/>
    </location>
</feature>
<dbReference type="RefSeq" id="XP_035318337.1">
    <property type="nucleotide sequence ID" value="XM_035466568.1"/>
</dbReference>
<dbReference type="OrthoDB" id="5239590at2759"/>
<feature type="region of interest" description="Disordered" evidence="1">
    <location>
        <begin position="341"/>
        <end position="377"/>
    </location>
</feature>
<feature type="chain" id="PRO_5040112789" description="LPXTG-domain-containing protein" evidence="3">
    <location>
        <begin position="22"/>
        <end position="480"/>
    </location>
</feature>
<feature type="region of interest" description="Disordered" evidence="1">
    <location>
        <begin position="409"/>
        <end position="480"/>
    </location>
</feature>
<dbReference type="AlphaFoldDB" id="A0A9P4YN77"/>
<protein>
    <recommendedName>
        <fullName evidence="6">LPXTG-domain-containing protein</fullName>
    </recommendedName>
</protein>
<dbReference type="Proteomes" id="UP000749293">
    <property type="component" value="Unassembled WGS sequence"/>
</dbReference>
<feature type="compositionally biased region" description="Low complexity" evidence="1">
    <location>
        <begin position="367"/>
        <end position="377"/>
    </location>
</feature>
<keyword evidence="2" id="KW-0472">Membrane</keyword>
<evidence type="ECO:0000256" key="3">
    <source>
        <dbReference type="SAM" id="SignalP"/>
    </source>
</evidence>
<feature type="compositionally biased region" description="Basic and acidic residues" evidence="1">
    <location>
        <begin position="296"/>
        <end position="309"/>
    </location>
</feature>
<evidence type="ECO:0000256" key="1">
    <source>
        <dbReference type="SAM" id="MobiDB-lite"/>
    </source>
</evidence>
<feature type="signal peptide" evidence="3">
    <location>
        <begin position="1"/>
        <end position="21"/>
    </location>
</feature>
<evidence type="ECO:0000313" key="4">
    <source>
        <dbReference type="EMBL" id="KAF4119685.1"/>
    </source>
</evidence>
<keyword evidence="3" id="KW-0732">Signal</keyword>
<feature type="compositionally biased region" description="Polar residues" evidence="1">
    <location>
        <begin position="444"/>
        <end position="469"/>
    </location>
</feature>
<evidence type="ECO:0000256" key="2">
    <source>
        <dbReference type="SAM" id="Phobius"/>
    </source>
</evidence>
<keyword evidence="5" id="KW-1185">Reference proteome</keyword>
<proteinExistence type="predicted"/>
<keyword evidence="2" id="KW-0812">Transmembrane</keyword>
<evidence type="ECO:0000313" key="5">
    <source>
        <dbReference type="Proteomes" id="UP000749293"/>
    </source>
</evidence>
<feature type="compositionally biased region" description="Polar residues" evidence="1">
    <location>
        <begin position="279"/>
        <end position="294"/>
    </location>
</feature>
<name>A0A9P4YN77_9HYPO</name>
<reference evidence="4" key="1">
    <citation type="submission" date="2020-03" db="EMBL/GenBank/DDBJ databases">
        <title>Site-based positive gene gene selection in Geosmithia morbida across the United States reveals a broad range of putative effectors and factors for local host and environmental adapation.</title>
        <authorList>
            <person name="Onufrak A."/>
            <person name="Murdoch R.W."/>
            <person name="Gazis R."/>
            <person name="Huff M."/>
            <person name="Staton M."/>
            <person name="Klingeman W."/>
            <person name="Hadziabdic D."/>
        </authorList>
    </citation>
    <scope>NUCLEOTIDE SEQUENCE</scope>
    <source>
        <strain evidence="4">1262</strain>
    </source>
</reference>
<accession>A0A9P4YN77</accession>